<dbReference type="Proteomes" id="UP001156102">
    <property type="component" value="Unassembled WGS sequence"/>
</dbReference>
<evidence type="ECO:0000313" key="2">
    <source>
        <dbReference type="EMBL" id="MCP8967776.1"/>
    </source>
</evidence>
<organism evidence="2 3">
    <name type="scientific">Ectobacillus ponti</name>
    <dbReference type="NCBI Taxonomy" id="2961894"/>
    <lineage>
        <taxon>Bacteria</taxon>
        <taxon>Bacillati</taxon>
        <taxon>Bacillota</taxon>
        <taxon>Bacilli</taxon>
        <taxon>Bacillales</taxon>
        <taxon>Bacillaceae</taxon>
        <taxon>Ectobacillus</taxon>
    </lineage>
</organism>
<gene>
    <name evidence="2" type="ORF">NK662_04380</name>
</gene>
<dbReference type="EMBL" id="JANCLT010000002">
    <property type="protein sequence ID" value="MCP8967776.1"/>
    <property type="molecule type" value="Genomic_DNA"/>
</dbReference>
<feature type="transmembrane region" description="Helical" evidence="1">
    <location>
        <begin position="12"/>
        <end position="30"/>
    </location>
</feature>
<dbReference type="RefSeq" id="WP_254757692.1">
    <property type="nucleotide sequence ID" value="NZ_JANCLT010000002.1"/>
</dbReference>
<keyword evidence="1" id="KW-0472">Membrane</keyword>
<sequence>MSRAAFTRKRVGYLLFVISAIGIFIGWLYFDKYNLPNEPGAIETGIQALLDEGRPDRVQPKVIEVRQLGSSASYVALLQLQDKQIGYAQLLRGWNGRFQLVRAGYGSSPVSYEEVETDEGRYGIILGRNAGLQLDHVTAKLAGDYIFTVGVAGEGLFMKLQRLPRQLQRTTPVTLEAFDEDNRVIEQF</sequence>
<accession>A0AA41X2L9</accession>
<evidence type="ECO:0000256" key="1">
    <source>
        <dbReference type="SAM" id="Phobius"/>
    </source>
</evidence>
<dbReference type="AlphaFoldDB" id="A0AA41X2L9"/>
<proteinExistence type="predicted"/>
<protein>
    <submittedName>
        <fullName evidence="2">Uncharacterized protein</fullName>
    </submittedName>
</protein>
<keyword evidence="1" id="KW-1133">Transmembrane helix</keyword>
<evidence type="ECO:0000313" key="3">
    <source>
        <dbReference type="Proteomes" id="UP001156102"/>
    </source>
</evidence>
<keyword evidence="3" id="KW-1185">Reference proteome</keyword>
<name>A0AA41X2L9_9BACI</name>
<comment type="caution">
    <text evidence="2">The sequence shown here is derived from an EMBL/GenBank/DDBJ whole genome shotgun (WGS) entry which is preliminary data.</text>
</comment>
<reference evidence="2" key="1">
    <citation type="submission" date="2022-07" db="EMBL/GenBank/DDBJ databases">
        <authorList>
            <person name="Li W.-J."/>
            <person name="Deng Q.-Q."/>
        </authorList>
    </citation>
    <scope>NUCLEOTIDE SEQUENCE</scope>
    <source>
        <strain evidence="2">SYSU M60031</strain>
    </source>
</reference>
<keyword evidence="1" id="KW-0812">Transmembrane</keyword>